<sequence length="54" mass="6326">MSRELSDFERSKMIKYLSEEVEAYNVDNNFGSLPTPILESIYDYFIATDVNNKK</sequence>
<dbReference type="PATRIC" id="fig|1121307.3.peg.5"/>
<dbReference type="EMBL" id="LFVU01000007">
    <property type="protein sequence ID" value="KMT22459.1"/>
    <property type="molecule type" value="Genomic_DNA"/>
</dbReference>
<dbReference type="AlphaFoldDB" id="A0A0J8DE07"/>
<organism evidence="1 2">
    <name type="scientific">Clostridium cylindrosporum DSM 605</name>
    <dbReference type="NCBI Taxonomy" id="1121307"/>
    <lineage>
        <taxon>Bacteria</taxon>
        <taxon>Bacillati</taxon>
        <taxon>Bacillota</taxon>
        <taxon>Clostridia</taxon>
        <taxon>Eubacteriales</taxon>
        <taxon>Clostridiaceae</taxon>
        <taxon>Clostridium</taxon>
    </lineage>
</organism>
<evidence type="ECO:0000313" key="1">
    <source>
        <dbReference type="EMBL" id="KMT22459.1"/>
    </source>
</evidence>
<keyword evidence="2" id="KW-1185">Reference proteome</keyword>
<evidence type="ECO:0000313" key="2">
    <source>
        <dbReference type="Proteomes" id="UP000036756"/>
    </source>
</evidence>
<dbReference type="Proteomes" id="UP000036756">
    <property type="component" value="Unassembled WGS sequence"/>
</dbReference>
<reference evidence="1 2" key="1">
    <citation type="submission" date="2015-06" db="EMBL/GenBank/DDBJ databases">
        <title>Draft genome sequence of the purine-degrading Clostridium cylindrosporum HC-1 (DSM 605).</title>
        <authorList>
            <person name="Poehlein A."/>
            <person name="Schiel-Bengelsdorf B."/>
            <person name="Bengelsdorf F."/>
            <person name="Daniel R."/>
            <person name="Duerre P."/>
        </authorList>
    </citation>
    <scope>NUCLEOTIDE SEQUENCE [LARGE SCALE GENOMIC DNA]</scope>
    <source>
        <strain evidence="1 2">DSM 605</strain>
    </source>
</reference>
<comment type="caution">
    <text evidence="1">The sequence shown here is derived from an EMBL/GenBank/DDBJ whole genome shotgun (WGS) entry which is preliminary data.</text>
</comment>
<accession>A0A0J8DE07</accession>
<gene>
    <name evidence="1" type="ORF">CLCY_10c00040</name>
</gene>
<proteinExistence type="predicted"/>
<name>A0A0J8DE07_CLOCY</name>
<dbReference type="RefSeq" id="WP_161797103.1">
    <property type="nucleotide sequence ID" value="NZ_LFVU01000007.1"/>
</dbReference>
<protein>
    <submittedName>
        <fullName evidence="1">Uncharacterized protein</fullName>
    </submittedName>
</protein>